<evidence type="ECO:0000259" key="3">
    <source>
        <dbReference type="PROSITE" id="PS51294"/>
    </source>
</evidence>
<feature type="domain" description="Myb-like" evidence="2">
    <location>
        <begin position="369"/>
        <end position="444"/>
    </location>
</feature>
<dbReference type="Pfam" id="PF13921">
    <property type="entry name" value="Myb_DNA-bind_6"/>
    <property type="match status" value="1"/>
</dbReference>
<dbReference type="AlphaFoldDB" id="A0A9P5SQU6"/>
<organism evidence="4 5">
    <name type="scientific">Podila minutissima</name>
    <dbReference type="NCBI Taxonomy" id="64525"/>
    <lineage>
        <taxon>Eukaryota</taxon>
        <taxon>Fungi</taxon>
        <taxon>Fungi incertae sedis</taxon>
        <taxon>Mucoromycota</taxon>
        <taxon>Mortierellomycotina</taxon>
        <taxon>Mortierellomycetes</taxon>
        <taxon>Mortierellales</taxon>
        <taxon>Mortierellaceae</taxon>
        <taxon>Podila</taxon>
    </lineage>
</organism>
<dbReference type="PROSITE" id="PS50090">
    <property type="entry name" value="MYB_LIKE"/>
    <property type="match status" value="4"/>
</dbReference>
<dbReference type="InterPro" id="IPR017930">
    <property type="entry name" value="Myb_dom"/>
</dbReference>
<dbReference type="Proteomes" id="UP000696485">
    <property type="component" value="Unassembled WGS sequence"/>
</dbReference>
<sequence length="812" mass="93801">MHRTLLPLRRSTFLNQSLRLSLSRPSTSATSPLSKIQPCSPVITQTRRHYRSPREWPPEIDAEIMHLHNQGFNWTQISEAVGVPYSSCYKRYCTFLDPNLESFWTKKRLVLLEKMALEGRPWKEIAHNLQAGQDKPVSTIACQQKWDKICRRHKSDVYLSPNNFATLRTEIEKYQSANKPLDWDEIAGVLDYKFTGSQLKFKYSLVTRSASRWRKSQEMGLIRNVMLAIAKARDQTNKQDVIDWAQIANQLGKHTPQECESRWQKMKARLLQKREVSPSGNFWSEKEMEVYWKAWTAFGNDWVKVAESLAQASRSEESKTQQDTGRGLTLPLKTARDCQADFDYLVRESNLRSDRLKPALGDFVDTFSMQPRRRVKWTTEQIRRLMDSVERVHDAKRKKLLDIGSSCAEQNPPSIFNTDWDEVARVSGGEFTPEQCKYRWDRETHPDKFLSSATGVWAQKETQALERALHDYGMLSGSVVKKLPQKFINVVKDQYNVERPSRGIKAKAQEILRKHYEQVLPAGSQTRLSSLVNMGLPMNDWTTEEDRRLLQATYDTGYTRWDRISRLVFHRQKSAWQCRLRSIQLRSQDDVPRAEEPHPPISESHRPDSSWIKGQREWTEQEQGHLFDAVEEHGMFGSWDKIQQDLARRSCSVGDGSSVFQTRSVEEVKQEYWRLNSVPHASAPLTTSDADDHSSPSPQNTSESDSEISPRLSHPQMFLAPGIMKIRDKNLRQDLRQEGVIDPDLGQGQFGVVWWPADEKKFAGLIAKYGTSTVSWRLISDKMSIPIKKCQDKLRSMEQAKKPKSKSGQEIK</sequence>
<evidence type="ECO:0000313" key="5">
    <source>
        <dbReference type="Proteomes" id="UP000696485"/>
    </source>
</evidence>
<dbReference type="SMART" id="SM00717">
    <property type="entry name" value="SANT"/>
    <property type="match status" value="7"/>
</dbReference>
<dbReference type="GO" id="GO:0000981">
    <property type="term" value="F:DNA-binding transcription factor activity, RNA polymerase II-specific"/>
    <property type="evidence" value="ECO:0007669"/>
    <property type="project" value="TreeGrafter"/>
</dbReference>
<dbReference type="EMBL" id="JAAAUY010000147">
    <property type="protein sequence ID" value="KAF9334463.1"/>
    <property type="molecule type" value="Genomic_DNA"/>
</dbReference>
<dbReference type="SUPFAM" id="SSF46689">
    <property type="entry name" value="Homeodomain-like"/>
    <property type="match status" value="2"/>
</dbReference>
<dbReference type="InterPro" id="IPR001005">
    <property type="entry name" value="SANT/Myb"/>
</dbReference>
<dbReference type="Gene3D" id="1.10.10.60">
    <property type="entry name" value="Homeodomain-like"/>
    <property type="match status" value="1"/>
</dbReference>
<feature type="domain" description="Myb-like" evidence="2">
    <location>
        <begin position="211"/>
        <end position="267"/>
    </location>
</feature>
<feature type="domain" description="Myb-like" evidence="2">
    <location>
        <begin position="618"/>
        <end position="650"/>
    </location>
</feature>
<evidence type="ECO:0000313" key="4">
    <source>
        <dbReference type="EMBL" id="KAF9334463.1"/>
    </source>
</evidence>
<proteinExistence type="predicted"/>
<feature type="region of interest" description="Disordered" evidence="1">
    <location>
        <begin position="681"/>
        <end position="713"/>
    </location>
</feature>
<protein>
    <submittedName>
        <fullName evidence="4">Uncharacterized protein</fullName>
    </submittedName>
</protein>
<reference evidence="4" key="1">
    <citation type="journal article" date="2020" name="Fungal Divers.">
        <title>Resolving the Mortierellaceae phylogeny through synthesis of multi-gene phylogenetics and phylogenomics.</title>
        <authorList>
            <person name="Vandepol N."/>
            <person name="Liber J."/>
            <person name="Desiro A."/>
            <person name="Na H."/>
            <person name="Kennedy M."/>
            <person name="Barry K."/>
            <person name="Grigoriev I.V."/>
            <person name="Miller A.N."/>
            <person name="O'Donnell K."/>
            <person name="Stajich J.E."/>
            <person name="Bonito G."/>
        </authorList>
    </citation>
    <scope>NUCLEOTIDE SEQUENCE</scope>
    <source>
        <strain evidence="4">NVP1</strain>
    </source>
</reference>
<accession>A0A9P5SQU6</accession>
<feature type="domain" description="HTH myb-type" evidence="3">
    <location>
        <begin position="243"/>
        <end position="271"/>
    </location>
</feature>
<dbReference type="CDD" id="cd00167">
    <property type="entry name" value="SANT"/>
    <property type="match status" value="3"/>
</dbReference>
<feature type="region of interest" description="Disordered" evidence="1">
    <location>
        <begin position="792"/>
        <end position="812"/>
    </location>
</feature>
<comment type="caution">
    <text evidence="4">The sequence shown here is derived from an EMBL/GenBank/DDBJ whole genome shotgun (WGS) entry which is preliminary data.</text>
</comment>
<dbReference type="InterPro" id="IPR050560">
    <property type="entry name" value="MYB_TF"/>
</dbReference>
<feature type="region of interest" description="Disordered" evidence="1">
    <location>
        <begin position="588"/>
        <end position="611"/>
    </location>
</feature>
<dbReference type="PANTHER" id="PTHR45614">
    <property type="entry name" value="MYB PROTEIN-RELATED"/>
    <property type="match status" value="1"/>
</dbReference>
<keyword evidence="5" id="KW-1185">Reference proteome</keyword>
<gene>
    <name evidence="4" type="ORF">BG006_002116</name>
</gene>
<evidence type="ECO:0000256" key="1">
    <source>
        <dbReference type="SAM" id="MobiDB-lite"/>
    </source>
</evidence>
<evidence type="ECO:0000259" key="2">
    <source>
        <dbReference type="PROSITE" id="PS50090"/>
    </source>
</evidence>
<feature type="domain" description="Myb-like" evidence="2">
    <location>
        <begin position="533"/>
        <end position="581"/>
    </location>
</feature>
<dbReference type="PROSITE" id="PS51294">
    <property type="entry name" value="HTH_MYB"/>
    <property type="match status" value="1"/>
</dbReference>
<name>A0A9P5SQU6_9FUNG</name>
<dbReference type="GO" id="GO:0005634">
    <property type="term" value="C:nucleus"/>
    <property type="evidence" value="ECO:0007669"/>
    <property type="project" value="TreeGrafter"/>
</dbReference>
<dbReference type="GO" id="GO:0000978">
    <property type="term" value="F:RNA polymerase II cis-regulatory region sequence-specific DNA binding"/>
    <property type="evidence" value="ECO:0007669"/>
    <property type="project" value="TreeGrafter"/>
</dbReference>
<dbReference type="InterPro" id="IPR009057">
    <property type="entry name" value="Homeodomain-like_sf"/>
</dbReference>